<dbReference type="EMBL" id="CP045201">
    <property type="protein sequence ID" value="QOL82726.1"/>
    <property type="molecule type" value="Genomic_DNA"/>
</dbReference>
<dbReference type="Proteomes" id="UP000594118">
    <property type="component" value="Chromosome"/>
</dbReference>
<dbReference type="AlphaFoldDB" id="A0A7L9WTF2"/>
<accession>A0A7L9WTF2</accession>
<reference evidence="1 2" key="1">
    <citation type="submission" date="2019-10" db="EMBL/GenBank/DDBJ databases">
        <title>Pseudopuniceibacterium sp. HQ09 islated from Antarctica.</title>
        <authorList>
            <person name="Liao L."/>
            <person name="Su S."/>
            <person name="Chen B."/>
            <person name="Yu Y."/>
        </authorList>
    </citation>
    <scope>NUCLEOTIDE SEQUENCE [LARGE SCALE GENOMIC DNA]</scope>
    <source>
        <strain evidence="1 2">HQ09</strain>
    </source>
</reference>
<proteinExistence type="predicted"/>
<dbReference type="KEGG" id="pshq:F3W81_19005"/>
<sequence length="84" mass="9836">MHSSILIDPRAVARGQRARHDQIHRVWTGLTEAFTARRALSQRRRSMGFLAQREDSHLLRDIGLERDDLDDLLRQPRPPRASER</sequence>
<dbReference type="RefSeq" id="WP_193081038.1">
    <property type="nucleotide sequence ID" value="NZ_CP045201.1"/>
</dbReference>
<name>A0A7L9WTF2_9RHOB</name>
<evidence type="ECO:0000313" key="1">
    <source>
        <dbReference type="EMBL" id="QOL82726.1"/>
    </source>
</evidence>
<keyword evidence="2" id="KW-1185">Reference proteome</keyword>
<gene>
    <name evidence="1" type="ORF">F3W81_19005</name>
</gene>
<evidence type="ECO:0000313" key="2">
    <source>
        <dbReference type="Proteomes" id="UP000594118"/>
    </source>
</evidence>
<protein>
    <recommendedName>
        <fullName evidence="3">DUF1127 domain-containing protein</fullName>
    </recommendedName>
</protein>
<evidence type="ECO:0008006" key="3">
    <source>
        <dbReference type="Google" id="ProtNLM"/>
    </source>
</evidence>
<organism evidence="1 2">
    <name type="scientific">Pseudooceanicola spongiae</name>
    <dbReference type="NCBI Taxonomy" id="2613965"/>
    <lineage>
        <taxon>Bacteria</taxon>
        <taxon>Pseudomonadati</taxon>
        <taxon>Pseudomonadota</taxon>
        <taxon>Alphaproteobacteria</taxon>
        <taxon>Rhodobacterales</taxon>
        <taxon>Paracoccaceae</taxon>
        <taxon>Pseudooceanicola</taxon>
    </lineage>
</organism>